<accession>A0A420EF74</accession>
<evidence type="ECO:0000256" key="1">
    <source>
        <dbReference type="ARBA" id="ARBA00007613"/>
    </source>
</evidence>
<feature type="chain" id="PRO_5018813992" evidence="2">
    <location>
        <begin position="25"/>
        <end position="467"/>
    </location>
</feature>
<keyword evidence="2" id="KW-0564">Palmitate</keyword>
<keyword evidence="5" id="KW-1185">Reference proteome</keyword>
<proteinExistence type="inferred from homology"/>
<dbReference type="PANTHER" id="PTHR30203:SF29">
    <property type="entry name" value="PROTEIN CYAE"/>
    <property type="match status" value="1"/>
</dbReference>
<feature type="region of interest" description="Disordered" evidence="3">
    <location>
        <begin position="253"/>
        <end position="274"/>
    </location>
</feature>
<dbReference type="RefSeq" id="WP_120325290.1">
    <property type="nucleotide sequence ID" value="NZ_RAPF01000006.1"/>
</dbReference>
<keyword evidence="2" id="KW-0449">Lipoprotein</keyword>
<dbReference type="GO" id="GO:0015562">
    <property type="term" value="F:efflux transmembrane transporter activity"/>
    <property type="evidence" value="ECO:0007669"/>
    <property type="project" value="InterPro"/>
</dbReference>
<dbReference type="GO" id="GO:0005886">
    <property type="term" value="C:plasma membrane"/>
    <property type="evidence" value="ECO:0007669"/>
    <property type="project" value="UniProtKB-SubCell"/>
</dbReference>
<name>A0A420EF74_9SPHN</name>
<keyword evidence="2" id="KW-1134">Transmembrane beta strand</keyword>
<dbReference type="PANTHER" id="PTHR30203">
    <property type="entry name" value="OUTER MEMBRANE CATION EFFLUX PROTEIN"/>
    <property type="match status" value="1"/>
</dbReference>
<dbReference type="EMBL" id="RAPF01000006">
    <property type="protein sequence ID" value="RKF19351.1"/>
    <property type="molecule type" value="Genomic_DNA"/>
</dbReference>
<comment type="similarity">
    <text evidence="1 2">Belongs to the outer membrane factor (OMF) (TC 1.B.17) family.</text>
</comment>
<sequence>MKRRVALFSTIGIIATLSACTATAPPARGPQNIETPGDFSATYRPPPGTSEVWWEGFEDSQLNQLVSEALIDNLDIAAAQARLRAASALLKAEKSDLMPSLDASGSITAEINDSGDTGDSGSIGLFGEFTPDISGRLNAEIRASAANLAAAEYLLADQRRLIAAAVASQYIELRRTDARLALLDESTELQQQTLRIVTLRFEAGLSANLDVRRAAADLARTRAQRGTLELSRARASHALAILVGDAPGGMPPYIESTDSVPEFQNGPPRGTPADLLRRRPDLLVAEAGLVEAAANIGIERSDLLPSLTIPGEITAGDGRVDGLFSSFIASIGAAIDLPLFDGGRRRAEITAAEAEADARFAEYRQAFLTALSEVEDALVGIDAYSQRNAELRAAIEESDAAFMQSNALYREGLASLFDVLDAQRQLISSRESLIDSEASLASSIVALYAATGYPAEQVPGETSPPLS</sequence>
<keyword evidence="2" id="KW-0812">Transmembrane</keyword>
<reference evidence="4 5" key="1">
    <citation type="submission" date="2018-09" db="EMBL/GenBank/DDBJ databases">
        <title>Altererythrobacter spongiae sp. nov., isolated from a marine sponge.</title>
        <authorList>
            <person name="Zhuang L."/>
            <person name="Luo L."/>
        </authorList>
    </citation>
    <scope>NUCLEOTIDE SEQUENCE [LARGE SCALE GENOMIC DNA]</scope>
    <source>
        <strain evidence="4 5">HN-Y73</strain>
    </source>
</reference>
<feature type="signal peptide" evidence="2">
    <location>
        <begin position="1"/>
        <end position="24"/>
    </location>
</feature>
<evidence type="ECO:0000256" key="2">
    <source>
        <dbReference type="RuleBase" id="RU362097"/>
    </source>
</evidence>
<evidence type="ECO:0000313" key="4">
    <source>
        <dbReference type="EMBL" id="RKF19351.1"/>
    </source>
</evidence>
<protein>
    <submittedName>
        <fullName evidence="4">TolC family protein</fullName>
    </submittedName>
</protein>
<comment type="caution">
    <text evidence="4">The sequence shown here is derived from an EMBL/GenBank/DDBJ whole genome shotgun (WGS) entry which is preliminary data.</text>
</comment>
<comment type="subcellular location">
    <subcellularLocation>
        <location evidence="2">Cell membrane</location>
        <topology evidence="2">Lipid-anchor</topology>
    </subcellularLocation>
</comment>
<dbReference type="Gene3D" id="2.20.200.10">
    <property type="entry name" value="Outer membrane efflux proteins (OEP)"/>
    <property type="match status" value="1"/>
</dbReference>
<dbReference type="OrthoDB" id="9783100at2"/>
<dbReference type="SUPFAM" id="SSF56954">
    <property type="entry name" value="Outer membrane efflux proteins (OEP)"/>
    <property type="match status" value="1"/>
</dbReference>
<dbReference type="PROSITE" id="PS51257">
    <property type="entry name" value="PROKAR_LIPOPROTEIN"/>
    <property type="match status" value="1"/>
</dbReference>
<organism evidence="4 5">
    <name type="scientific">Altericroceibacterium spongiae</name>
    <dbReference type="NCBI Taxonomy" id="2320269"/>
    <lineage>
        <taxon>Bacteria</taxon>
        <taxon>Pseudomonadati</taxon>
        <taxon>Pseudomonadota</taxon>
        <taxon>Alphaproteobacteria</taxon>
        <taxon>Sphingomonadales</taxon>
        <taxon>Erythrobacteraceae</taxon>
        <taxon>Altericroceibacterium</taxon>
    </lineage>
</organism>
<dbReference type="Pfam" id="PF02321">
    <property type="entry name" value="OEP"/>
    <property type="match status" value="2"/>
</dbReference>
<dbReference type="InterPro" id="IPR003423">
    <property type="entry name" value="OMP_efflux"/>
</dbReference>
<dbReference type="Gene3D" id="1.20.1600.10">
    <property type="entry name" value="Outer membrane efflux proteins (OEP)"/>
    <property type="match status" value="1"/>
</dbReference>
<dbReference type="AlphaFoldDB" id="A0A420EF74"/>
<dbReference type="Proteomes" id="UP000284395">
    <property type="component" value="Unassembled WGS sequence"/>
</dbReference>
<keyword evidence="2" id="KW-0732">Signal</keyword>
<dbReference type="NCBIfam" id="TIGR01845">
    <property type="entry name" value="outer_NodT"/>
    <property type="match status" value="1"/>
</dbReference>
<evidence type="ECO:0000256" key="3">
    <source>
        <dbReference type="SAM" id="MobiDB-lite"/>
    </source>
</evidence>
<evidence type="ECO:0000313" key="5">
    <source>
        <dbReference type="Proteomes" id="UP000284395"/>
    </source>
</evidence>
<keyword evidence="2" id="KW-0472">Membrane</keyword>
<feature type="region of interest" description="Disordered" evidence="3">
    <location>
        <begin position="23"/>
        <end position="45"/>
    </location>
</feature>
<dbReference type="InterPro" id="IPR010131">
    <property type="entry name" value="MdtP/NodT-like"/>
</dbReference>
<gene>
    <name evidence="4" type="ORF">D6851_12940</name>
</gene>